<organism evidence="2 3">
    <name type="scientific">Actinoplanes subglobosus</name>
    <dbReference type="NCBI Taxonomy" id="1547892"/>
    <lineage>
        <taxon>Bacteria</taxon>
        <taxon>Bacillati</taxon>
        <taxon>Actinomycetota</taxon>
        <taxon>Actinomycetes</taxon>
        <taxon>Micromonosporales</taxon>
        <taxon>Micromonosporaceae</taxon>
        <taxon>Actinoplanes</taxon>
    </lineage>
</organism>
<dbReference type="Proteomes" id="UP001595867">
    <property type="component" value="Unassembled WGS sequence"/>
</dbReference>
<dbReference type="EMBL" id="JBHSBL010000016">
    <property type="protein sequence ID" value="MFC4066803.1"/>
    <property type="molecule type" value="Genomic_DNA"/>
</dbReference>
<dbReference type="PROSITE" id="PS50943">
    <property type="entry name" value="HTH_CROC1"/>
    <property type="match status" value="1"/>
</dbReference>
<reference evidence="3" key="1">
    <citation type="journal article" date="2019" name="Int. J. Syst. Evol. Microbiol.">
        <title>The Global Catalogue of Microorganisms (GCM) 10K type strain sequencing project: providing services to taxonomists for standard genome sequencing and annotation.</title>
        <authorList>
            <consortium name="The Broad Institute Genomics Platform"/>
            <consortium name="The Broad Institute Genome Sequencing Center for Infectious Disease"/>
            <person name="Wu L."/>
            <person name="Ma J."/>
        </authorList>
    </citation>
    <scope>NUCLEOTIDE SEQUENCE [LARGE SCALE GENOMIC DNA]</scope>
    <source>
        <strain evidence="3">TBRC 5832</strain>
    </source>
</reference>
<proteinExistence type="predicted"/>
<name>A0ABV8IVA9_9ACTN</name>
<sequence length="112" mass="12751">MSIMATTDDAEYALRVQAFARELRRLHREAGEPSLRDLQRSIVDYYRDRRQTFSGSRSSISRYLNGKSLPRGAFIDAFLDALNLSSASNRARLIALRTAAREVRDPIDADFI</sequence>
<feature type="domain" description="HTH cro/C1-type" evidence="1">
    <location>
        <begin position="56"/>
        <end position="89"/>
    </location>
</feature>
<dbReference type="InterPro" id="IPR001387">
    <property type="entry name" value="Cro/C1-type_HTH"/>
</dbReference>
<comment type="caution">
    <text evidence="2">The sequence shown here is derived from an EMBL/GenBank/DDBJ whole genome shotgun (WGS) entry which is preliminary data.</text>
</comment>
<dbReference type="CDD" id="cd00093">
    <property type="entry name" value="HTH_XRE"/>
    <property type="match status" value="1"/>
</dbReference>
<dbReference type="RefSeq" id="WP_378067774.1">
    <property type="nucleotide sequence ID" value="NZ_JBHSBL010000016.1"/>
</dbReference>
<evidence type="ECO:0000313" key="2">
    <source>
        <dbReference type="EMBL" id="MFC4066803.1"/>
    </source>
</evidence>
<protein>
    <submittedName>
        <fullName evidence="2">Helix-turn-helix domain-containing protein</fullName>
    </submittedName>
</protein>
<accession>A0ABV8IVA9</accession>
<gene>
    <name evidence="2" type="ORF">ACFO0C_17835</name>
</gene>
<keyword evidence="3" id="KW-1185">Reference proteome</keyword>
<evidence type="ECO:0000313" key="3">
    <source>
        <dbReference type="Proteomes" id="UP001595867"/>
    </source>
</evidence>
<evidence type="ECO:0000259" key="1">
    <source>
        <dbReference type="PROSITE" id="PS50943"/>
    </source>
</evidence>